<keyword evidence="3" id="KW-1185">Reference proteome</keyword>
<evidence type="ECO:0008006" key="4">
    <source>
        <dbReference type="Google" id="ProtNLM"/>
    </source>
</evidence>
<dbReference type="AlphaFoldDB" id="A0A1E3GV05"/>
<comment type="caution">
    <text evidence="2">The sequence shown here is derived from an EMBL/GenBank/DDBJ whole genome shotgun (WGS) entry which is preliminary data.</text>
</comment>
<name>A0A1E3GV05_9HYPH</name>
<reference evidence="2 3" key="1">
    <citation type="submission" date="2016-07" db="EMBL/GenBank/DDBJ databases">
        <title>Draft Genome Sequence of Methylobrevis pamukkalensis PK2.</title>
        <authorList>
            <person name="Vasilenko O.V."/>
            <person name="Doronina N.V."/>
            <person name="Shmareva M.N."/>
            <person name="Tarlachkov S.V."/>
            <person name="Mustakhimov I."/>
            <person name="Trotsenko Y.A."/>
        </authorList>
    </citation>
    <scope>NUCLEOTIDE SEQUENCE [LARGE SCALE GENOMIC DNA]</scope>
    <source>
        <strain evidence="2 3">PK2</strain>
    </source>
</reference>
<feature type="signal peptide" evidence="1">
    <location>
        <begin position="1"/>
        <end position="20"/>
    </location>
</feature>
<evidence type="ECO:0000313" key="3">
    <source>
        <dbReference type="Proteomes" id="UP000094622"/>
    </source>
</evidence>
<proteinExistence type="predicted"/>
<evidence type="ECO:0000313" key="2">
    <source>
        <dbReference type="EMBL" id="ODN67824.1"/>
    </source>
</evidence>
<accession>A0A1E3GV05</accession>
<dbReference type="PROSITE" id="PS51257">
    <property type="entry name" value="PROKAR_LIPOPROTEIN"/>
    <property type="match status" value="1"/>
</dbReference>
<keyword evidence="1" id="KW-0732">Signal</keyword>
<sequence>MKIKTMTAILVAGLSLSACASVIRGTTEDVRVEVDPPDAAIASSTGLACAGIPCVMNVSRKTEFSVTATKTGYRSETVEVKTGISGAAWPALPATSSSAA</sequence>
<protein>
    <recommendedName>
        <fullName evidence="4">PEGA domain-containing protein</fullName>
    </recommendedName>
</protein>
<evidence type="ECO:0000256" key="1">
    <source>
        <dbReference type="SAM" id="SignalP"/>
    </source>
</evidence>
<dbReference type="Proteomes" id="UP000094622">
    <property type="component" value="Unassembled WGS sequence"/>
</dbReference>
<gene>
    <name evidence="2" type="ORF">A6302_04366</name>
</gene>
<organism evidence="2 3">
    <name type="scientific">Methylobrevis pamukkalensis</name>
    <dbReference type="NCBI Taxonomy" id="1439726"/>
    <lineage>
        <taxon>Bacteria</taxon>
        <taxon>Pseudomonadati</taxon>
        <taxon>Pseudomonadota</taxon>
        <taxon>Alphaproteobacteria</taxon>
        <taxon>Hyphomicrobiales</taxon>
        <taxon>Pleomorphomonadaceae</taxon>
        <taxon>Methylobrevis</taxon>
    </lineage>
</organism>
<dbReference type="EMBL" id="MCRJ01000202">
    <property type="protein sequence ID" value="ODN67824.1"/>
    <property type="molecule type" value="Genomic_DNA"/>
</dbReference>
<feature type="chain" id="PRO_5009128699" description="PEGA domain-containing protein" evidence="1">
    <location>
        <begin position="21"/>
        <end position="100"/>
    </location>
</feature>